<keyword evidence="1" id="KW-1133">Transmembrane helix</keyword>
<reference evidence="2" key="1">
    <citation type="submission" date="2021-06" db="EMBL/GenBank/DDBJ databases">
        <title>Comparative genomics, transcriptomics and evolutionary studies reveal genomic signatures of adaptation to plant cell wall in hemibiotrophic fungi.</title>
        <authorList>
            <consortium name="DOE Joint Genome Institute"/>
            <person name="Baroncelli R."/>
            <person name="Diaz J.F."/>
            <person name="Benocci T."/>
            <person name="Peng M."/>
            <person name="Battaglia E."/>
            <person name="Haridas S."/>
            <person name="Andreopoulos W."/>
            <person name="Labutti K."/>
            <person name="Pangilinan J."/>
            <person name="Floch G.L."/>
            <person name="Makela M.R."/>
            <person name="Henrissat B."/>
            <person name="Grigoriev I.V."/>
            <person name="Crouch J.A."/>
            <person name="De Vries R.P."/>
            <person name="Sukno S.A."/>
            <person name="Thon M.R."/>
        </authorList>
    </citation>
    <scope>NUCLEOTIDE SEQUENCE</scope>
    <source>
        <strain evidence="2">CBS 102054</strain>
    </source>
</reference>
<sequence>WYFKLSVKIKTINAISVIVPCFIAYYLLQKVRFGSLFVSTLILRAITKFPCQEDDVIVTAGFS</sequence>
<keyword evidence="1" id="KW-0472">Membrane</keyword>
<organism evidence="2 3">
    <name type="scientific">Colletotrichum phormii</name>
    <dbReference type="NCBI Taxonomy" id="359342"/>
    <lineage>
        <taxon>Eukaryota</taxon>
        <taxon>Fungi</taxon>
        <taxon>Dikarya</taxon>
        <taxon>Ascomycota</taxon>
        <taxon>Pezizomycotina</taxon>
        <taxon>Sordariomycetes</taxon>
        <taxon>Hypocreomycetidae</taxon>
        <taxon>Glomerellales</taxon>
        <taxon>Glomerellaceae</taxon>
        <taxon>Colletotrichum</taxon>
        <taxon>Colletotrichum acutatum species complex</taxon>
    </lineage>
</organism>
<dbReference type="GeneID" id="85480981"/>
<proteinExistence type="predicted"/>
<feature type="non-terminal residue" evidence="2">
    <location>
        <position position="1"/>
    </location>
</feature>
<feature type="transmembrane region" description="Helical" evidence="1">
    <location>
        <begin position="12"/>
        <end position="28"/>
    </location>
</feature>
<evidence type="ECO:0000256" key="1">
    <source>
        <dbReference type="SAM" id="Phobius"/>
    </source>
</evidence>
<dbReference type="Proteomes" id="UP001243989">
    <property type="component" value="Unassembled WGS sequence"/>
</dbReference>
<evidence type="ECO:0000313" key="2">
    <source>
        <dbReference type="EMBL" id="KAK1634142.1"/>
    </source>
</evidence>
<name>A0AAI9ZP03_9PEZI</name>
<gene>
    <name evidence="2" type="ORF">BDP81DRAFT_66209</name>
</gene>
<accession>A0AAI9ZP03</accession>
<keyword evidence="1" id="KW-0812">Transmembrane</keyword>
<evidence type="ECO:0000313" key="3">
    <source>
        <dbReference type="Proteomes" id="UP001243989"/>
    </source>
</evidence>
<dbReference type="AlphaFoldDB" id="A0AAI9ZP03"/>
<keyword evidence="3" id="KW-1185">Reference proteome</keyword>
<comment type="caution">
    <text evidence="2">The sequence shown here is derived from an EMBL/GenBank/DDBJ whole genome shotgun (WGS) entry which is preliminary data.</text>
</comment>
<protein>
    <submittedName>
        <fullName evidence="2">Uncharacterized protein</fullName>
    </submittedName>
</protein>
<dbReference type="EMBL" id="JAHMHQ010000016">
    <property type="protein sequence ID" value="KAK1634142.1"/>
    <property type="molecule type" value="Genomic_DNA"/>
</dbReference>
<dbReference type="RefSeq" id="XP_060442749.1">
    <property type="nucleotide sequence ID" value="XM_060596119.1"/>
</dbReference>